<dbReference type="InterPro" id="IPR000524">
    <property type="entry name" value="Tscrpt_reg_HTH_GntR"/>
</dbReference>
<proteinExistence type="predicted"/>
<dbReference type="OrthoDB" id="9799812at2"/>
<dbReference type="PANTHER" id="PTHR43537">
    <property type="entry name" value="TRANSCRIPTIONAL REGULATOR, GNTR FAMILY"/>
    <property type="match status" value="1"/>
</dbReference>
<dbReference type="Gene3D" id="1.20.120.530">
    <property type="entry name" value="GntR ligand-binding domain-like"/>
    <property type="match status" value="1"/>
</dbReference>
<name>A0A3S0N4C0_9VIBR</name>
<dbReference type="AlphaFoldDB" id="A0A3S0N4C0"/>
<accession>A0A3S0N4C0</accession>
<comment type="caution">
    <text evidence="5">The sequence shown here is derived from an EMBL/GenBank/DDBJ whole genome shotgun (WGS) entry which is preliminary data.</text>
</comment>
<evidence type="ECO:0000256" key="3">
    <source>
        <dbReference type="ARBA" id="ARBA00023163"/>
    </source>
</evidence>
<evidence type="ECO:0000256" key="1">
    <source>
        <dbReference type="ARBA" id="ARBA00023015"/>
    </source>
</evidence>
<dbReference type="InterPro" id="IPR036390">
    <property type="entry name" value="WH_DNA-bd_sf"/>
</dbReference>
<evidence type="ECO:0000313" key="6">
    <source>
        <dbReference type="Proteomes" id="UP000268973"/>
    </source>
</evidence>
<feature type="domain" description="HTH gntR-type" evidence="4">
    <location>
        <begin position="4"/>
        <end position="71"/>
    </location>
</feature>
<dbReference type="Pfam" id="PF07729">
    <property type="entry name" value="FCD"/>
    <property type="match status" value="1"/>
</dbReference>
<dbReference type="GO" id="GO:0003677">
    <property type="term" value="F:DNA binding"/>
    <property type="evidence" value="ECO:0007669"/>
    <property type="project" value="UniProtKB-KW"/>
</dbReference>
<dbReference type="SMART" id="SM00345">
    <property type="entry name" value="HTH_GNTR"/>
    <property type="match status" value="1"/>
</dbReference>
<dbReference type="RefSeq" id="WP_126574896.1">
    <property type="nucleotide sequence ID" value="NZ_RXZH01000006.1"/>
</dbReference>
<protein>
    <submittedName>
        <fullName evidence="5">GntR family transcriptional regulator</fullName>
    </submittedName>
</protein>
<gene>
    <name evidence="5" type="ORF">EJ063_13835</name>
</gene>
<organism evidence="5 6">
    <name type="scientific">Vibrio aquaticus</name>
    <dbReference type="NCBI Taxonomy" id="2496559"/>
    <lineage>
        <taxon>Bacteria</taxon>
        <taxon>Pseudomonadati</taxon>
        <taxon>Pseudomonadota</taxon>
        <taxon>Gammaproteobacteria</taxon>
        <taxon>Vibrionales</taxon>
        <taxon>Vibrionaceae</taxon>
        <taxon>Vibrio</taxon>
    </lineage>
</organism>
<keyword evidence="1" id="KW-0805">Transcription regulation</keyword>
<dbReference type="SUPFAM" id="SSF46785">
    <property type="entry name" value="Winged helix' DNA-binding domain"/>
    <property type="match status" value="1"/>
</dbReference>
<dbReference type="Proteomes" id="UP000268973">
    <property type="component" value="Unassembled WGS sequence"/>
</dbReference>
<reference evidence="5 6" key="1">
    <citation type="submission" date="2018-12" db="EMBL/GenBank/DDBJ databases">
        <title>Vibrio sp. isolated from China Sea.</title>
        <authorList>
            <person name="Li Y."/>
        </authorList>
    </citation>
    <scope>NUCLEOTIDE SEQUENCE [LARGE SCALE GENOMIC DNA]</scope>
    <source>
        <strain evidence="5 6">BEI207</strain>
    </source>
</reference>
<dbReference type="GO" id="GO:0003700">
    <property type="term" value="F:DNA-binding transcription factor activity"/>
    <property type="evidence" value="ECO:0007669"/>
    <property type="project" value="InterPro"/>
</dbReference>
<dbReference type="Pfam" id="PF00392">
    <property type="entry name" value="GntR"/>
    <property type="match status" value="1"/>
</dbReference>
<evidence type="ECO:0000259" key="4">
    <source>
        <dbReference type="PROSITE" id="PS50949"/>
    </source>
</evidence>
<dbReference type="InterPro" id="IPR036388">
    <property type="entry name" value="WH-like_DNA-bd_sf"/>
</dbReference>
<dbReference type="Gene3D" id="1.10.10.10">
    <property type="entry name" value="Winged helix-like DNA-binding domain superfamily/Winged helix DNA-binding domain"/>
    <property type="match status" value="1"/>
</dbReference>
<keyword evidence="3" id="KW-0804">Transcription</keyword>
<sequence>MSSPTLTDKVSKMIHQDILNGELKPGQKLVVADLKQKYNVGASPIREALVQLSWTKYVSLEPQKGCWVAPVSITELTDLYESLRFVASVLIKQAIEAGDESWELDVLTSFHKLSRIKLSKEDFDWSEWEERQHQFHISLLEGAISKNMLNFFNDLINQVKRYRYYAVVNGLDSSAYNLDEYEMIMKLVLAKDADKAAEKFDLHLHRTMEQIQEVIEAAA</sequence>
<dbReference type="PANTHER" id="PTHR43537:SF20">
    <property type="entry name" value="HTH-TYPE TRANSCRIPTIONAL REPRESSOR GLAR"/>
    <property type="match status" value="1"/>
</dbReference>
<dbReference type="InterPro" id="IPR008920">
    <property type="entry name" value="TF_FadR/GntR_C"/>
</dbReference>
<dbReference type="InterPro" id="IPR011711">
    <property type="entry name" value="GntR_C"/>
</dbReference>
<evidence type="ECO:0000256" key="2">
    <source>
        <dbReference type="ARBA" id="ARBA00023125"/>
    </source>
</evidence>
<dbReference type="PROSITE" id="PS50949">
    <property type="entry name" value="HTH_GNTR"/>
    <property type="match status" value="1"/>
</dbReference>
<dbReference type="SUPFAM" id="SSF48008">
    <property type="entry name" value="GntR ligand-binding domain-like"/>
    <property type="match status" value="1"/>
</dbReference>
<evidence type="ECO:0000313" key="5">
    <source>
        <dbReference type="EMBL" id="RTZ14921.1"/>
    </source>
</evidence>
<keyword evidence="2" id="KW-0238">DNA-binding</keyword>
<keyword evidence="6" id="KW-1185">Reference proteome</keyword>
<dbReference type="EMBL" id="RXZH01000006">
    <property type="protein sequence ID" value="RTZ14921.1"/>
    <property type="molecule type" value="Genomic_DNA"/>
</dbReference>